<dbReference type="EMBL" id="BSYO01000029">
    <property type="protein sequence ID" value="GMH25533.1"/>
    <property type="molecule type" value="Genomic_DNA"/>
</dbReference>
<reference evidence="2" key="1">
    <citation type="submission" date="2023-05" db="EMBL/GenBank/DDBJ databases">
        <title>Nepenthes gracilis genome sequencing.</title>
        <authorList>
            <person name="Fukushima K."/>
        </authorList>
    </citation>
    <scope>NUCLEOTIDE SEQUENCE</scope>
    <source>
        <strain evidence="2">SING2019-196</strain>
    </source>
</reference>
<comment type="caution">
    <text evidence="2">The sequence shown here is derived from an EMBL/GenBank/DDBJ whole genome shotgun (WGS) entry which is preliminary data.</text>
</comment>
<organism evidence="2 3">
    <name type="scientific">Nepenthes gracilis</name>
    <name type="common">Slender pitcher plant</name>
    <dbReference type="NCBI Taxonomy" id="150966"/>
    <lineage>
        <taxon>Eukaryota</taxon>
        <taxon>Viridiplantae</taxon>
        <taxon>Streptophyta</taxon>
        <taxon>Embryophyta</taxon>
        <taxon>Tracheophyta</taxon>
        <taxon>Spermatophyta</taxon>
        <taxon>Magnoliopsida</taxon>
        <taxon>eudicotyledons</taxon>
        <taxon>Gunneridae</taxon>
        <taxon>Pentapetalae</taxon>
        <taxon>Caryophyllales</taxon>
        <taxon>Nepenthaceae</taxon>
        <taxon>Nepenthes</taxon>
    </lineage>
</organism>
<evidence type="ECO:0000256" key="1">
    <source>
        <dbReference type="SAM" id="MobiDB-lite"/>
    </source>
</evidence>
<keyword evidence="3" id="KW-1185">Reference proteome</keyword>
<proteinExistence type="predicted"/>
<protein>
    <submittedName>
        <fullName evidence="2">Uncharacterized protein</fullName>
    </submittedName>
</protein>
<name>A0AAD3T8S0_NEPGR</name>
<sequence>MKRTIIELWRELALGHWGIVSSTLYLPPQTLKLLVEMAVLEEEVDKLEELFRQGLYQETVCISLSMRNSIDFHDAMVYAMPNTEMEEPTNSTQANGNSPVSNVTPHAVDERGKENLHCTTISSKNKQHSPTSPAVRMPVKCPPTENKRIEKPLDPQKLQVECREHNQKDEVVTTLILQNERRLGDDSLKIISESILKCLMSIFLRMRRVESISVAEELSLLSSLSSHPNTEEAESRDPYVRRLKILLGQLAYVKLQSLSHQGKLAFWINVCNSCMMAAFLERGIAETPEMNSTVGACIIECSAQPAVGSGIRRLVRSGCDHGTMAN</sequence>
<feature type="region of interest" description="Disordered" evidence="1">
    <location>
        <begin position="122"/>
        <end position="149"/>
    </location>
</feature>
<evidence type="ECO:0000313" key="2">
    <source>
        <dbReference type="EMBL" id="GMH25533.1"/>
    </source>
</evidence>
<dbReference type="AlphaFoldDB" id="A0AAD3T8S0"/>
<evidence type="ECO:0000313" key="3">
    <source>
        <dbReference type="Proteomes" id="UP001279734"/>
    </source>
</evidence>
<dbReference type="PANTHER" id="PTHR46248">
    <property type="entry name" value="EXPRESSED PROTEIN"/>
    <property type="match status" value="1"/>
</dbReference>
<dbReference type="PANTHER" id="PTHR46248:SF9">
    <property type="entry name" value="EXPRESSED PROTEIN"/>
    <property type="match status" value="1"/>
</dbReference>
<gene>
    <name evidence="2" type="ORF">Nepgr_027376</name>
</gene>
<dbReference type="Proteomes" id="UP001279734">
    <property type="component" value="Unassembled WGS sequence"/>
</dbReference>
<accession>A0AAD3T8S0</accession>
<feature type="compositionally biased region" description="Polar residues" evidence="1">
    <location>
        <begin position="122"/>
        <end position="132"/>
    </location>
</feature>